<reference evidence="7" key="1">
    <citation type="submission" date="2015-02" db="EMBL/GenBank/DDBJ databases">
        <authorList>
            <person name="Gon?alves P."/>
        </authorList>
    </citation>
    <scope>NUCLEOTIDE SEQUENCE [LARGE SCALE GENOMIC DNA]</scope>
</reference>
<sequence>FAEPLTAQRSFIGFVVVGSCSLRIVADWLNCNTNNCYGRCFQPYDALSISAVYFADHLCQLWGEERQGQSRQGGAAGRDHSDVQQLAASSQLAVSEPAALFALRVKDSGELVTEENLSRLLERGNHFTLGSSPTIEAVEMVDKLSSGEASVLKLATFSLRTLIKERAFLTEFITRGGLEALQEVIRRSSGNTLAYSLLSLQNLLELEESGWTGLQSGFIGRIVEIIATQPLINISRPATAILRRLASASQPSDTASAGPSSASTSTPGFSIVYKEISQKPDFLKNLVNRLSSNDTDSANLSLGLINGLLRGSTNLGDLRFSDELEELDVGQVVRKLLDANTGVDIPSILTFQANLVASLQLALRTRVDDPHYHFFDEIWRSSQLEDDDETLRWRKLGFQTEIPHPLATIRSSAADLPSLLRQSIKEQLSRPESRRCPISSVSSTVVYLLAEHFDFLHGVPQTLTVSSPFLFGFYDCHALVVHFFLRMWQDSGATQADFERVTTLTRSQVAFVLTGNADKTWAKIRQWFLNADYKTVRDRQMREMEIEDDVLSKAPVRSASSRCLWSSPRSLNHLIDSNLRGRLYLESYEFVRSQRISCLHEGAWFRVPSSGGGKKTPQQPKLWRFYRLAPNRKALHYAETTERVPIRSGLDDLPGRIDLALVTDVVSSSASAVQRSRHLSVHRSTSSITNARLSVFSKDSSGTATSLSPAPPPLSFALQSADGALAELVAPDQSTYSEWVDGLSLLRADGSIITTDTADYIQTLTDIGVKIKLLDLSGEKVEIPTNLRVDSVPRSTDFFYSDSM</sequence>
<proteinExistence type="predicted"/>
<feature type="domain" description="ELMO" evidence="5">
    <location>
        <begin position="370"/>
        <end position="513"/>
    </location>
</feature>
<accession>A0A0D6ET17</accession>
<dbReference type="GO" id="GO:0048870">
    <property type="term" value="P:cell motility"/>
    <property type="evidence" value="ECO:0007669"/>
    <property type="project" value="TreeGrafter"/>
</dbReference>
<evidence type="ECO:0000256" key="2">
    <source>
        <dbReference type="ARBA" id="ARBA00022907"/>
    </source>
</evidence>
<evidence type="ECO:0000256" key="1">
    <source>
        <dbReference type="ARBA" id="ARBA00022703"/>
    </source>
</evidence>
<evidence type="ECO:0000256" key="4">
    <source>
        <dbReference type="ARBA" id="ARBA00024863"/>
    </source>
</evidence>
<dbReference type="Pfam" id="PF16457">
    <property type="entry name" value="PH_12"/>
    <property type="match status" value="1"/>
</dbReference>
<dbReference type="GO" id="GO:0017124">
    <property type="term" value="F:SH3 domain binding"/>
    <property type="evidence" value="ECO:0007669"/>
    <property type="project" value="UniProtKB-KW"/>
</dbReference>
<dbReference type="PANTHER" id="PTHR12771:SF56">
    <property type="entry name" value="CED-12"/>
    <property type="match status" value="1"/>
</dbReference>
<feature type="non-terminal residue" evidence="6">
    <location>
        <position position="1"/>
    </location>
</feature>
<dbReference type="GO" id="GO:0005886">
    <property type="term" value="C:plasma membrane"/>
    <property type="evidence" value="ECO:0007669"/>
    <property type="project" value="TreeGrafter"/>
</dbReference>
<dbReference type="GO" id="GO:0007015">
    <property type="term" value="P:actin filament organization"/>
    <property type="evidence" value="ECO:0007669"/>
    <property type="project" value="TreeGrafter"/>
</dbReference>
<dbReference type="InterPro" id="IPR050868">
    <property type="entry name" value="ELMO_domain-containing"/>
</dbReference>
<dbReference type="PROSITE" id="PS51335">
    <property type="entry name" value="ELMO"/>
    <property type="match status" value="1"/>
</dbReference>
<keyword evidence="3" id="KW-0729">SH3-binding</keyword>
<dbReference type="Pfam" id="PF04727">
    <property type="entry name" value="ELMO_CED12"/>
    <property type="match status" value="1"/>
</dbReference>
<keyword evidence="2" id="KW-0581">Phagocytosis</keyword>
<dbReference type="InterPro" id="IPR016024">
    <property type="entry name" value="ARM-type_fold"/>
</dbReference>
<dbReference type="Gene3D" id="2.30.29.30">
    <property type="entry name" value="Pleckstrin-homology domain (PH domain)/Phosphotyrosine-binding domain (PTB)"/>
    <property type="match status" value="1"/>
</dbReference>
<name>A0A0D6ET17_SPOSA</name>
<organism evidence="6 7">
    <name type="scientific">Sporidiobolus salmonicolor</name>
    <name type="common">Yeast-like fungus</name>
    <name type="synonym">Sporobolomyces salmonicolor</name>
    <dbReference type="NCBI Taxonomy" id="5005"/>
    <lineage>
        <taxon>Eukaryota</taxon>
        <taxon>Fungi</taxon>
        <taxon>Dikarya</taxon>
        <taxon>Basidiomycota</taxon>
        <taxon>Pucciniomycotina</taxon>
        <taxon>Microbotryomycetes</taxon>
        <taxon>Sporidiobolales</taxon>
        <taxon>Sporidiobolaceae</taxon>
        <taxon>Sporobolomyces</taxon>
    </lineage>
</organism>
<evidence type="ECO:0000313" key="7">
    <source>
        <dbReference type="Proteomes" id="UP000243876"/>
    </source>
</evidence>
<dbReference type="InterPro" id="IPR001849">
    <property type="entry name" value="PH_domain"/>
</dbReference>
<evidence type="ECO:0000259" key="5">
    <source>
        <dbReference type="PROSITE" id="PS51335"/>
    </source>
</evidence>
<gene>
    <name evidence="6" type="primary">SPOSA6832_05004</name>
</gene>
<evidence type="ECO:0000313" key="6">
    <source>
        <dbReference type="EMBL" id="CEQ43109.1"/>
    </source>
</evidence>
<comment type="function">
    <text evidence="4">Involved in cytoskeletal rearrangements required for phagocytosis of apoptotic cells and cell motility. Acts in association with DOCK1 and CRK. Was initially proposed to be required in complex with DOCK1 to activate Rac Rho small GTPases. May enhance the guanine nucleotide exchange factor (GEF) activity of DOCK1.</text>
</comment>
<evidence type="ECO:0000256" key="3">
    <source>
        <dbReference type="ARBA" id="ARBA00023036"/>
    </source>
</evidence>
<dbReference type="InterPro" id="IPR011989">
    <property type="entry name" value="ARM-like"/>
</dbReference>
<dbReference type="EMBL" id="CENE01000050">
    <property type="protein sequence ID" value="CEQ43109.1"/>
    <property type="molecule type" value="Genomic_DNA"/>
</dbReference>
<dbReference type="Pfam" id="PF11841">
    <property type="entry name" value="ELMO_ARM"/>
    <property type="match status" value="1"/>
</dbReference>
<dbReference type="AlphaFoldDB" id="A0A0D6ET17"/>
<dbReference type="InterPro" id="IPR024574">
    <property type="entry name" value="ELMO_ARM"/>
</dbReference>
<dbReference type="OrthoDB" id="28413at2759"/>
<dbReference type="InterPro" id="IPR006816">
    <property type="entry name" value="ELMO_dom"/>
</dbReference>
<keyword evidence="1" id="KW-0053">Apoptosis</keyword>
<dbReference type="Proteomes" id="UP000243876">
    <property type="component" value="Unassembled WGS sequence"/>
</dbReference>
<keyword evidence="7" id="KW-1185">Reference proteome</keyword>
<dbReference type="InterPro" id="IPR011993">
    <property type="entry name" value="PH-like_dom_sf"/>
</dbReference>
<dbReference type="PANTHER" id="PTHR12771">
    <property type="entry name" value="ENGULFMENT AND CELL MOTILITY"/>
    <property type="match status" value="1"/>
</dbReference>
<dbReference type="Gene3D" id="1.25.10.10">
    <property type="entry name" value="Leucine-rich Repeat Variant"/>
    <property type="match status" value="1"/>
</dbReference>
<dbReference type="GO" id="GO:0006915">
    <property type="term" value="P:apoptotic process"/>
    <property type="evidence" value="ECO:0007669"/>
    <property type="project" value="UniProtKB-KW"/>
</dbReference>
<protein>
    <submittedName>
        <fullName evidence="6">SPOSA6832_05004-mRNA-1:cds</fullName>
    </submittedName>
</protein>
<dbReference type="SUPFAM" id="SSF48371">
    <property type="entry name" value="ARM repeat"/>
    <property type="match status" value="1"/>
</dbReference>